<evidence type="ECO:0000313" key="2">
    <source>
        <dbReference type="EMBL" id="KAF6754642.1"/>
    </source>
</evidence>
<dbReference type="InterPro" id="IPR019734">
    <property type="entry name" value="TPR_rpt"/>
</dbReference>
<feature type="domain" description="CHAT" evidence="1">
    <location>
        <begin position="705"/>
        <end position="998"/>
    </location>
</feature>
<comment type="caution">
    <text evidence="2">The sequence shown here is derived from an EMBL/GenBank/DDBJ whole genome shotgun (WGS) entry which is preliminary data.</text>
</comment>
<evidence type="ECO:0000313" key="3">
    <source>
        <dbReference type="Proteomes" id="UP000521943"/>
    </source>
</evidence>
<dbReference type="Pfam" id="PF12770">
    <property type="entry name" value="CHAT"/>
    <property type="match status" value="1"/>
</dbReference>
<dbReference type="AlphaFoldDB" id="A0A8H6HYF6"/>
<accession>A0A8H6HYF6</accession>
<dbReference type="Gene3D" id="1.25.40.10">
    <property type="entry name" value="Tetratricopeptide repeat domain"/>
    <property type="match status" value="1"/>
</dbReference>
<keyword evidence="3" id="KW-1185">Reference proteome</keyword>
<dbReference type="SUPFAM" id="SSF48452">
    <property type="entry name" value="TPR-like"/>
    <property type="match status" value="1"/>
</dbReference>
<sequence>MGQCLSVFDDPDPRSPHFDEGQAHLARYEETGSVTDLTRAIEALRDGMPQPHTPRVHPNAAARYNPKPDAHLRPWLCVLGYCLTERAEITGDLADLDEAVKCYRVVVRNTWKDDHKAPGLLSNLGLSLLARFKRTGSIENLTEAILWNREALRLTQGGDPDLPIRLLNLGASFHARFERTGDLVDISEAIAYSQKAVTLSPEGGTSLPEVLADLGSAFQSRFKRTGDIEDLTEAISCFERALEMAPTDHEYLPAYTSNLGAAFHYRFQDTRHLTDINESISRFRKATQMTPEGHATLPGRLSNLGMALHSRFELTDNDVDLAEALLYQRRAVDLTPNDHANLPTWLSGLGTLLESRFERSGNIEHLVEAVSCARRAMQLVPERHATFPVFLYHLSTLLYDCYCHDNDPEKLEACISHLKVAAIGKVGHPRTRLSAAALWARLRHRHFPQSADTLTAFDYAIRLLTSTAGLEQTIQLRYTQLQDFSELPLEAASAACALGRPMRALEWLEQGRCLVWGQLTNLRTPVDNLILAKHSELAQRITEVAAQLEPAGLARAQPHVGIPLMERITAENENRAHLDLAKEWEDLLTSARAISGLETFMMPTPCSTILQHLPESGYVVVINVSKDRCDALVLRSGHDILHIPLDSFSEEKAQRYRNGLSDKLKSHQLRDRASNIIADLDEEVGERAVRPVLRRERGGNPVHDILRGLWVEVVKPILETLELLKVSQGAESTLPRIWWCPTGPLSFLPLHAAGIYGRGVSETVLDYAVSSYTPTVSALTSRLKDPALMVNEKSGLYLISQVIAPGANPIPGTSREVQSVHTLVSGTNVRVLKHEGKAVSVKKCLKNMKDYTSIHLACHASQNANEPLQSRFLFHNGALDLGTIIRENLKNADLAFLSACETSAGDEKLSNEAVHLAAGMLAAGYRRVVATMWSIPDRNAPEVAVDFYRYLLKDGDARGRFDGSNSAHALHHAMQVLRRRLGESEESLFAWVPYVHFGY</sequence>
<protein>
    <submittedName>
        <fullName evidence="2">CHAT domain-containing protein</fullName>
    </submittedName>
</protein>
<reference evidence="2 3" key="1">
    <citation type="submission" date="2020-07" db="EMBL/GenBank/DDBJ databases">
        <title>Comparative genomics of pyrophilous fungi reveals a link between fire events and developmental genes.</title>
        <authorList>
            <consortium name="DOE Joint Genome Institute"/>
            <person name="Steindorff A.S."/>
            <person name="Carver A."/>
            <person name="Calhoun S."/>
            <person name="Stillman K."/>
            <person name="Liu H."/>
            <person name="Lipzen A."/>
            <person name="Pangilinan J."/>
            <person name="Labutti K."/>
            <person name="Bruns T.D."/>
            <person name="Grigoriev I.V."/>
        </authorList>
    </citation>
    <scope>NUCLEOTIDE SEQUENCE [LARGE SCALE GENOMIC DNA]</scope>
    <source>
        <strain evidence="2 3">CBS 144469</strain>
    </source>
</reference>
<proteinExistence type="predicted"/>
<dbReference type="InterPro" id="IPR024983">
    <property type="entry name" value="CHAT_dom"/>
</dbReference>
<name>A0A8H6HYF6_9AGAR</name>
<dbReference type="Proteomes" id="UP000521943">
    <property type="component" value="Unassembled WGS sequence"/>
</dbReference>
<dbReference type="InterPro" id="IPR011990">
    <property type="entry name" value="TPR-like_helical_dom_sf"/>
</dbReference>
<dbReference type="PANTHER" id="PTHR10098:SF108">
    <property type="entry name" value="TETRATRICOPEPTIDE REPEAT PROTEIN 28"/>
    <property type="match status" value="1"/>
</dbReference>
<organism evidence="2 3">
    <name type="scientific">Ephemerocybe angulata</name>
    <dbReference type="NCBI Taxonomy" id="980116"/>
    <lineage>
        <taxon>Eukaryota</taxon>
        <taxon>Fungi</taxon>
        <taxon>Dikarya</taxon>
        <taxon>Basidiomycota</taxon>
        <taxon>Agaricomycotina</taxon>
        <taxon>Agaricomycetes</taxon>
        <taxon>Agaricomycetidae</taxon>
        <taxon>Agaricales</taxon>
        <taxon>Agaricineae</taxon>
        <taxon>Psathyrellaceae</taxon>
        <taxon>Ephemerocybe</taxon>
    </lineage>
</organism>
<gene>
    <name evidence="2" type="ORF">DFP72DRAFT_1169996</name>
</gene>
<dbReference type="PANTHER" id="PTHR10098">
    <property type="entry name" value="RAPSYN-RELATED"/>
    <property type="match status" value="1"/>
</dbReference>
<dbReference type="OrthoDB" id="9991317at2759"/>
<dbReference type="Pfam" id="PF13181">
    <property type="entry name" value="TPR_8"/>
    <property type="match status" value="1"/>
</dbReference>
<evidence type="ECO:0000259" key="1">
    <source>
        <dbReference type="Pfam" id="PF12770"/>
    </source>
</evidence>
<dbReference type="EMBL" id="JACGCI010000033">
    <property type="protein sequence ID" value="KAF6754642.1"/>
    <property type="molecule type" value="Genomic_DNA"/>
</dbReference>